<dbReference type="Proteomes" id="UP000663864">
    <property type="component" value="Unassembled WGS sequence"/>
</dbReference>
<keyword evidence="2" id="KW-0812">Transmembrane</keyword>
<dbReference type="OrthoDB" id="10559208at2759"/>
<evidence type="ECO:0000313" key="3">
    <source>
        <dbReference type="EMBL" id="CAF0804346.1"/>
    </source>
</evidence>
<keyword evidence="2" id="KW-0472">Membrane</keyword>
<dbReference type="EMBL" id="CAJOBD010000171">
    <property type="protein sequence ID" value="CAF3602491.1"/>
    <property type="molecule type" value="Genomic_DNA"/>
</dbReference>
<dbReference type="Proteomes" id="UP000663836">
    <property type="component" value="Unassembled WGS sequence"/>
</dbReference>
<feature type="transmembrane region" description="Helical" evidence="2">
    <location>
        <begin position="12"/>
        <end position="35"/>
    </location>
</feature>
<evidence type="ECO:0000256" key="1">
    <source>
        <dbReference type="SAM" id="MobiDB-lite"/>
    </source>
</evidence>
<organism evidence="4 6">
    <name type="scientific">Rotaria sordida</name>
    <dbReference type="NCBI Taxonomy" id="392033"/>
    <lineage>
        <taxon>Eukaryota</taxon>
        <taxon>Metazoa</taxon>
        <taxon>Spiralia</taxon>
        <taxon>Gnathifera</taxon>
        <taxon>Rotifera</taxon>
        <taxon>Eurotatoria</taxon>
        <taxon>Bdelloidea</taxon>
        <taxon>Philodinida</taxon>
        <taxon>Philodinidae</taxon>
        <taxon>Rotaria</taxon>
    </lineage>
</organism>
<evidence type="ECO:0000313" key="6">
    <source>
        <dbReference type="Proteomes" id="UP000663882"/>
    </source>
</evidence>
<comment type="caution">
    <text evidence="4">The sequence shown here is derived from an EMBL/GenBank/DDBJ whole genome shotgun (WGS) entry which is preliminary data.</text>
</comment>
<dbReference type="EMBL" id="CAJNOO010000174">
    <property type="protein sequence ID" value="CAF0841690.1"/>
    <property type="molecule type" value="Genomic_DNA"/>
</dbReference>
<accession>A0A813VPQ3</accession>
<protein>
    <submittedName>
        <fullName evidence="4">Uncharacterized protein</fullName>
    </submittedName>
</protein>
<dbReference type="AlphaFoldDB" id="A0A813VPQ3"/>
<gene>
    <name evidence="5" type="ORF">JBS370_LOCUS3863</name>
    <name evidence="4" type="ORF">RFH988_LOCUS5981</name>
    <name evidence="3" type="ORF">ZHD862_LOCUS2583</name>
</gene>
<sequence length="169" mass="18110">MVRNTNRTGLIVGLVLGLIGFFALIGGLIAAMVVVKARAASNAAVMNKPIIRATAMSQAPHDSLLESRLQTRNLRPVRLTPLTTQTSQLPRPPFGSVAPESTTGHSSMAILHRSDPGRSSKGIPLRLDAIRSASSIVPQYAPNSYTSNNPSNFNPINNSAKIQRSFLQQ</sequence>
<dbReference type="EMBL" id="CAJNOT010000051">
    <property type="protein sequence ID" value="CAF0804346.1"/>
    <property type="molecule type" value="Genomic_DNA"/>
</dbReference>
<evidence type="ECO:0000313" key="5">
    <source>
        <dbReference type="EMBL" id="CAF3602491.1"/>
    </source>
</evidence>
<name>A0A813VPQ3_9BILA</name>
<proteinExistence type="predicted"/>
<keyword evidence="2" id="KW-1133">Transmembrane helix</keyword>
<evidence type="ECO:0000313" key="4">
    <source>
        <dbReference type="EMBL" id="CAF0841690.1"/>
    </source>
</evidence>
<feature type="region of interest" description="Disordered" evidence="1">
    <location>
        <begin position="84"/>
        <end position="105"/>
    </location>
</feature>
<dbReference type="Proteomes" id="UP000663882">
    <property type="component" value="Unassembled WGS sequence"/>
</dbReference>
<evidence type="ECO:0000256" key="2">
    <source>
        <dbReference type="SAM" id="Phobius"/>
    </source>
</evidence>
<reference evidence="4" key="1">
    <citation type="submission" date="2021-02" db="EMBL/GenBank/DDBJ databases">
        <authorList>
            <person name="Nowell W R."/>
        </authorList>
    </citation>
    <scope>NUCLEOTIDE SEQUENCE</scope>
</reference>